<dbReference type="PROSITE" id="PS50893">
    <property type="entry name" value="ABC_TRANSPORTER_2"/>
    <property type="match status" value="1"/>
</dbReference>
<feature type="domain" description="ABC transporter" evidence="8">
    <location>
        <begin position="372"/>
        <end position="608"/>
    </location>
</feature>
<keyword evidence="3" id="KW-0547">Nucleotide-binding</keyword>
<dbReference type="InterPro" id="IPR036640">
    <property type="entry name" value="ABC1_TM_sf"/>
</dbReference>
<dbReference type="PROSITE" id="PS00211">
    <property type="entry name" value="ABC_TRANSPORTER_1"/>
    <property type="match status" value="1"/>
</dbReference>
<dbReference type="GO" id="GO:0140359">
    <property type="term" value="F:ABC-type transporter activity"/>
    <property type="evidence" value="ECO:0007669"/>
    <property type="project" value="InterPro"/>
</dbReference>
<dbReference type="InterPro" id="IPR017871">
    <property type="entry name" value="ABC_transporter-like_CS"/>
</dbReference>
<evidence type="ECO:0000256" key="1">
    <source>
        <dbReference type="ARBA" id="ARBA00004141"/>
    </source>
</evidence>
<keyword evidence="4" id="KW-0067">ATP-binding</keyword>
<evidence type="ECO:0000259" key="9">
    <source>
        <dbReference type="PROSITE" id="PS50929"/>
    </source>
</evidence>
<evidence type="ECO:0000256" key="3">
    <source>
        <dbReference type="ARBA" id="ARBA00022741"/>
    </source>
</evidence>
<keyword evidence="5 7" id="KW-1133">Transmembrane helix</keyword>
<dbReference type="Pfam" id="PF00005">
    <property type="entry name" value="ABC_tran"/>
    <property type="match status" value="1"/>
</dbReference>
<evidence type="ECO:0000256" key="6">
    <source>
        <dbReference type="ARBA" id="ARBA00023136"/>
    </source>
</evidence>
<protein>
    <submittedName>
        <fullName evidence="10">Unannotated protein</fullName>
    </submittedName>
</protein>
<feature type="transmembrane region" description="Helical" evidence="7">
    <location>
        <begin position="87"/>
        <end position="109"/>
    </location>
</feature>
<dbReference type="Gene3D" id="1.20.1560.10">
    <property type="entry name" value="ABC transporter type 1, transmembrane domain"/>
    <property type="match status" value="1"/>
</dbReference>
<evidence type="ECO:0000256" key="5">
    <source>
        <dbReference type="ARBA" id="ARBA00022989"/>
    </source>
</evidence>
<dbReference type="Gene3D" id="3.40.50.300">
    <property type="entry name" value="P-loop containing nucleotide triphosphate hydrolases"/>
    <property type="match status" value="1"/>
</dbReference>
<dbReference type="InterPro" id="IPR039421">
    <property type="entry name" value="Type_1_exporter"/>
</dbReference>
<sequence>MGKLRVPLKSNTLFRSLQVLSHRDRQKVGVVALIQVVLGLLDLLGVIAVGLLGALSVTGLQSQQPGNRVVSALNFMNISQFSFQVQALFLGISAVFLLVGRTILSIFFTRRILFFMSRRGARISSELISRLLAQSLLKVQSRTTQETLYAVTIGVEMVVLQVLATSIVLLADLSLLVIMGIGLFIVDPVTALGTFCVFTLIGYFLYKFMHVRAGMLGRRSSELSISGNEKIVEVFSSYRESVVRNRRDYYAREIGKLRYDLSDVKAEVNFLPFVSKYVIETSVIVGALLMGATQLVLQDASHAIATLAIFLAAGTRIAPAVLRVQQGTILIRGGLGQAAPTLDLIDSLGSLPIIENVDDKVDIFHEGFISEVEVTNVSLTYPMKTSKAIEDISLRIPEGKAVAIVGPSGAGKTTAIDVILGVLNPDEGSVLISGLPPLLAFAKWPGAVSYVPQDVVISAGTIRENVALGYPLEEAVDELVMSALRIAQLDKFVEGQELGLETQVGERGTKLSGGQRQRLGIARAMFTKPRLLVLDEATSALDSETEVGISQAIHALRGSTTVVLIAHRLSTVRNADLVVYLDRGKVIKVGTFDEVRNSVADFDHQAKLMGL</sequence>
<feature type="domain" description="ABC transmembrane type-1" evidence="9">
    <location>
        <begin position="36"/>
        <end position="333"/>
    </location>
</feature>
<dbReference type="InterPro" id="IPR027417">
    <property type="entry name" value="P-loop_NTPase"/>
</dbReference>
<dbReference type="AlphaFoldDB" id="A0A6J6ZQX9"/>
<dbReference type="GO" id="GO:0005524">
    <property type="term" value="F:ATP binding"/>
    <property type="evidence" value="ECO:0007669"/>
    <property type="project" value="UniProtKB-KW"/>
</dbReference>
<dbReference type="InterPro" id="IPR003593">
    <property type="entry name" value="AAA+_ATPase"/>
</dbReference>
<dbReference type="InterPro" id="IPR003439">
    <property type="entry name" value="ABC_transporter-like_ATP-bd"/>
</dbReference>
<feature type="transmembrane region" description="Helical" evidence="7">
    <location>
        <begin position="277"/>
        <end position="297"/>
    </location>
</feature>
<evidence type="ECO:0000256" key="4">
    <source>
        <dbReference type="ARBA" id="ARBA00022840"/>
    </source>
</evidence>
<dbReference type="SMART" id="SM00382">
    <property type="entry name" value="AAA"/>
    <property type="match status" value="1"/>
</dbReference>
<dbReference type="SUPFAM" id="SSF90123">
    <property type="entry name" value="ABC transporter transmembrane region"/>
    <property type="match status" value="1"/>
</dbReference>
<dbReference type="PANTHER" id="PTHR24221:SF654">
    <property type="entry name" value="ATP-BINDING CASSETTE SUB-FAMILY B MEMBER 6"/>
    <property type="match status" value="1"/>
</dbReference>
<dbReference type="GO" id="GO:0016020">
    <property type="term" value="C:membrane"/>
    <property type="evidence" value="ECO:0007669"/>
    <property type="project" value="UniProtKB-SubCell"/>
</dbReference>
<gene>
    <name evidence="10" type="ORF">UFOPK3167_00423</name>
</gene>
<accession>A0A6J6ZQX9</accession>
<feature type="transmembrane region" description="Helical" evidence="7">
    <location>
        <begin position="30"/>
        <end position="55"/>
    </location>
</feature>
<dbReference type="InterPro" id="IPR011527">
    <property type="entry name" value="ABC1_TM_dom"/>
</dbReference>
<organism evidence="10">
    <name type="scientific">freshwater metagenome</name>
    <dbReference type="NCBI Taxonomy" id="449393"/>
    <lineage>
        <taxon>unclassified sequences</taxon>
        <taxon>metagenomes</taxon>
        <taxon>ecological metagenomes</taxon>
    </lineage>
</organism>
<dbReference type="PROSITE" id="PS50929">
    <property type="entry name" value="ABC_TM1F"/>
    <property type="match status" value="1"/>
</dbReference>
<feature type="transmembrane region" description="Helical" evidence="7">
    <location>
        <begin position="303"/>
        <end position="322"/>
    </location>
</feature>
<feature type="transmembrane region" description="Helical" evidence="7">
    <location>
        <begin position="177"/>
        <end position="206"/>
    </location>
</feature>
<comment type="subcellular location">
    <subcellularLocation>
        <location evidence="1">Membrane</location>
        <topology evidence="1">Multi-pass membrane protein</topology>
    </subcellularLocation>
</comment>
<keyword evidence="6 7" id="KW-0472">Membrane</keyword>
<evidence type="ECO:0000313" key="10">
    <source>
        <dbReference type="EMBL" id="CAB4823235.1"/>
    </source>
</evidence>
<proteinExistence type="predicted"/>
<feature type="transmembrane region" description="Helical" evidence="7">
    <location>
        <begin position="148"/>
        <end position="171"/>
    </location>
</feature>
<dbReference type="PANTHER" id="PTHR24221">
    <property type="entry name" value="ATP-BINDING CASSETTE SUB-FAMILY B"/>
    <property type="match status" value="1"/>
</dbReference>
<dbReference type="SUPFAM" id="SSF52540">
    <property type="entry name" value="P-loop containing nucleoside triphosphate hydrolases"/>
    <property type="match status" value="1"/>
</dbReference>
<evidence type="ECO:0000259" key="8">
    <source>
        <dbReference type="PROSITE" id="PS50893"/>
    </source>
</evidence>
<dbReference type="EMBL" id="CAFABF010000011">
    <property type="protein sequence ID" value="CAB4823235.1"/>
    <property type="molecule type" value="Genomic_DNA"/>
</dbReference>
<reference evidence="10" key="1">
    <citation type="submission" date="2020-05" db="EMBL/GenBank/DDBJ databases">
        <authorList>
            <person name="Chiriac C."/>
            <person name="Salcher M."/>
            <person name="Ghai R."/>
            <person name="Kavagutti S V."/>
        </authorList>
    </citation>
    <scope>NUCLEOTIDE SEQUENCE</scope>
</reference>
<name>A0A6J6ZQX9_9ZZZZ</name>
<keyword evidence="2 7" id="KW-0812">Transmembrane</keyword>
<evidence type="ECO:0000256" key="7">
    <source>
        <dbReference type="SAM" id="Phobius"/>
    </source>
</evidence>
<evidence type="ECO:0000256" key="2">
    <source>
        <dbReference type="ARBA" id="ARBA00022692"/>
    </source>
</evidence>
<dbReference type="GO" id="GO:0016887">
    <property type="term" value="F:ATP hydrolysis activity"/>
    <property type="evidence" value="ECO:0007669"/>
    <property type="project" value="InterPro"/>
</dbReference>